<dbReference type="PANTHER" id="PTHR13697:SF52">
    <property type="entry name" value="ATP-DEPENDENT 6-PHOSPHOFRUCTOKINASE 3"/>
    <property type="match status" value="1"/>
</dbReference>
<evidence type="ECO:0000256" key="7">
    <source>
        <dbReference type="ARBA" id="ARBA00022842"/>
    </source>
</evidence>
<dbReference type="InterPro" id="IPR022953">
    <property type="entry name" value="ATP_PFK"/>
</dbReference>
<dbReference type="Proteomes" id="UP001328733">
    <property type="component" value="Unassembled WGS sequence"/>
</dbReference>
<comment type="cofactor">
    <cofactor evidence="1">
        <name>Mg(2+)</name>
        <dbReference type="ChEBI" id="CHEBI:18420"/>
    </cofactor>
</comment>
<evidence type="ECO:0000256" key="4">
    <source>
        <dbReference type="ARBA" id="ARBA00022679"/>
    </source>
</evidence>
<comment type="similarity">
    <text evidence="9">Belongs to the phosphofructokinase type A (PFKA) family.</text>
</comment>
<sequence>MNSTIKRIALNVGFGYSPGLNTVIVGAALAANELGWEVVGIRDGFEGLLFPDRYPDGGLVPLTPQWVETLDPSDNILGTAIRNDPFHVRTINAESLIEEVDRSDDLLATLQANDIDAVISVVGKRGLSILAKLHRKGLKTVSIPRSMENDIAATTLSFGFNSTLGFVTELLDRAKQAARSAGQVGVVEVPGEYSGWLALQAGMAVRADAALIPEIPYDLQKVAAKLQDRFKRGRSYGLVIVAEGAVSVNAEPAVVAPHPLKASLSPLATDYQGSHVIQRSGRAAHTVALELQRSIERETYPLVLGDWVKGGSLTAVDRQLGLSYGAGAALALNAGQTGVVVAFQPPDLTFVPLAEAINKIRTVPADSEFVRIARSLGICLGG</sequence>
<dbReference type="SUPFAM" id="SSF53784">
    <property type="entry name" value="Phosphofructokinase"/>
    <property type="match status" value="1"/>
</dbReference>
<dbReference type="InterPro" id="IPR000023">
    <property type="entry name" value="Phosphofructokinase_dom"/>
</dbReference>
<dbReference type="EMBL" id="JBAFSM010000072">
    <property type="protein sequence ID" value="MEG3440057.1"/>
    <property type="molecule type" value="Genomic_DNA"/>
</dbReference>
<dbReference type="GO" id="GO:0061621">
    <property type="term" value="P:canonical glycolysis"/>
    <property type="evidence" value="ECO:0007669"/>
    <property type="project" value="TreeGrafter"/>
</dbReference>
<dbReference type="Gene3D" id="3.40.50.450">
    <property type="match status" value="1"/>
</dbReference>
<evidence type="ECO:0000259" key="10">
    <source>
        <dbReference type="Pfam" id="PF00365"/>
    </source>
</evidence>
<feature type="domain" description="Phosphofructokinase" evidence="10">
    <location>
        <begin position="13"/>
        <end position="329"/>
    </location>
</feature>
<dbReference type="GO" id="GO:0003872">
    <property type="term" value="F:6-phosphofructokinase activity"/>
    <property type="evidence" value="ECO:0007669"/>
    <property type="project" value="InterPro"/>
</dbReference>
<dbReference type="GO" id="GO:0048029">
    <property type="term" value="F:monosaccharide binding"/>
    <property type="evidence" value="ECO:0007669"/>
    <property type="project" value="TreeGrafter"/>
</dbReference>
<organism evidence="11 12">
    <name type="scientific">Pannus brasiliensis CCIBt3594</name>
    <dbReference type="NCBI Taxonomy" id="1427578"/>
    <lineage>
        <taxon>Bacteria</taxon>
        <taxon>Bacillati</taxon>
        <taxon>Cyanobacteriota</taxon>
        <taxon>Cyanophyceae</taxon>
        <taxon>Oscillatoriophycideae</taxon>
        <taxon>Chroococcales</taxon>
        <taxon>Microcystaceae</taxon>
        <taxon>Pannus</taxon>
    </lineage>
</organism>
<protein>
    <submittedName>
        <fullName evidence="11">6-phosphofructokinase</fullName>
    </submittedName>
</protein>
<evidence type="ECO:0000313" key="12">
    <source>
        <dbReference type="Proteomes" id="UP001328733"/>
    </source>
</evidence>
<keyword evidence="3" id="KW-0963">Cytoplasm</keyword>
<gene>
    <name evidence="11" type="ORF">V0288_23210</name>
</gene>
<dbReference type="RefSeq" id="WP_332867528.1">
    <property type="nucleotide sequence ID" value="NZ_JBAFSM010000072.1"/>
</dbReference>
<keyword evidence="6" id="KW-0418">Kinase</keyword>
<evidence type="ECO:0000256" key="5">
    <source>
        <dbReference type="ARBA" id="ARBA00022723"/>
    </source>
</evidence>
<evidence type="ECO:0000313" key="11">
    <source>
        <dbReference type="EMBL" id="MEG3440057.1"/>
    </source>
</evidence>
<evidence type="ECO:0000256" key="9">
    <source>
        <dbReference type="ARBA" id="ARBA00038478"/>
    </source>
</evidence>
<dbReference type="GO" id="GO:0005945">
    <property type="term" value="C:6-phosphofructokinase complex"/>
    <property type="evidence" value="ECO:0007669"/>
    <property type="project" value="TreeGrafter"/>
</dbReference>
<evidence type="ECO:0000256" key="8">
    <source>
        <dbReference type="ARBA" id="ARBA00023152"/>
    </source>
</evidence>
<comment type="caution">
    <text evidence="11">The sequence shown here is derived from an EMBL/GenBank/DDBJ whole genome shotgun (WGS) entry which is preliminary data.</text>
</comment>
<evidence type="ECO:0000256" key="1">
    <source>
        <dbReference type="ARBA" id="ARBA00001946"/>
    </source>
</evidence>
<dbReference type="GO" id="GO:0030388">
    <property type="term" value="P:fructose 1,6-bisphosphate metabolic process"/>
    <property type="evidence" value="ECO:0007669"/>
    <property type="project" value="TreeGrafter"/>
</dbReference>
<proteinExistence type="inferred from homology"/>
<accession>A0AAW9QQK6</accession>
<dbReference type="AlphaFoldDB" id="A0AAW9QQK6"/>
<dbReference type="GO" id="GO:0070095">
    <property type="term" value="F:fructose-6-phosphate binding"/>
    <property type="evidence" value="ECO:0007669"/>
    <property type="project" value="TreeGrafter"/>
</dbReference>
<dbReference type="GO" id="GO:0005524">
    <property type="term" value="F:ATP binding"/>
    <property type="evidence" value="ECO:0007669"/>
    <property type="project" value="InterPro"/>
</dbReference>
<dbReference type="Gene3D" id="3.40.50.460">
    <property type="entry name" value="Phosphofructokinase domain"/>
    <property type="match status" value="1"/>
</dbReference>
<keyword evidence="8" id="KW-0324">Glycolysis</keyword>
<name>A0AAW9QQK6_9CHRO</name>
<keyword evidence="5" id="KW-0479">Metal-binding</keyword>
<dbReference type="GO" id="GO:0006002">
    <property type="term" value="P:fructose 6-phosphate metabolic process"/>
    <property type="evidence" value="ECO:0007669"/>
    <property type="project" value="InterPro"/>
</dbReference>
<dbReference type="GO" id="GO:0042802">
    <property type="term" value="F:identical protein binding"/>
    <property type="evidence" value="ECO:0007669"/>
    <property type="project" value="TreeGrafter"/>
</dbReference>
<keyword evidence="12" id="KW-1185">Reference proteome</keyword>
<comment type="pathway">
    <text evidence="2">Carbohydrate degradation; glycolysis; D-glyceraldehyde 3-phosphate and glycerone phosphate from D-glucose: step 3/4.</text>
</comment>
<evidence type="ECO:0000256" key="2">
    <source>
        <dbReference type="ARBA" id="ARBA00004679"/>
    </source>
</evidence>
<dbReference type="PRINTS" id="PR00476">
    <property type="entry name" value="PHFRCTKINASE"/>
</dbReference>
<dbReference type="InterPro" id="IPR012003">
    <property type="entry name" value="ATP_PFK_prok-type"/>
</dbReference>
<dbReference type="PANTHER" id="PTHR13697">
    <property type="entry name" value="PHOSPHOFRUCTOKINASE"/>
    <property type="match status" value="1"/>
</dbReference>
<reference evidence="11 12" key="1">
    <citation type="submission" date="2024-01" db="EMBL/GenBank/DDBJ databases">
        <title>Genomic insights into the taxonomy and metabolism of the cyanobacterium Pannus brasiliensis CCIBt3594.</title>
        <authorList>
            <person name="Machado M."/>
            <person name="Botero N.B."/>
            <person name="Andreote A.P.D."/>
            <person name="Feitosa A.M.T."/>
            <person name="Popin R."/>
            <person name="Sivonen K."/>
            <person name="Fiore M.F."/>
        </authorList>
    </citation>
    <scope>NUCLEOTIDE SEQUENCE [LARGE SCALE GENOMIC DNA]</scope>
    <source>
        <strain evidence="11 12">CCIBt3594</strain>
    </source>
</reference>
<dbReference type="GO" id="GO:0046872">
    <property type="term" value="F:metal ion binding"/>
    <property type="evidence" value="ECO:0007669"/>
    <property type="project" value="UniProtKB-KW"/>
</dbReference>
<dbReference type="InterPro" id="IPR035966">
    <property type="entry name" value="PKF_sf"/>
</dbReference>
<evidence type="ECO:0000256" key="6">
    <source>
        <dbReference type="ARBA" id="ARBA00022777"/>
    </source>
</evidence>
<dbReference type="PIRSF" id="PIRSF000532">
    <property type="entry name" value="ATP_PFK_prok"/>
    <property type="match status" value="1"/>
</dbReference>
<keyword evidence="7" id="KW-0460">Magnesium</keyword>
<keyword evidence="4" id="KW-0808">Transferase</keyword>
<dbReference type="GO" id="GO:0016208">
    <property type="term" value="F:AMP binding"/>
    <property type="evidence" value="ECO:0007669"/>
    <property type="project" value="TreeGrafter"/>
</dbReference>
<evidence type="ECO:0000256" key="3">
    <source>
        <dbReference type="ARBA" id="ARBA00022490"/>
    </source>
</evidence>
<dbReference type="Pfam" id="PF00365">
    <property type="entry name" value="PFK"/>
    <property type="match status" value="1"/>
</dbReference>